<dbReference type="AlphaFoldDB" id="A0AAD7F7X6"/>
<gene>
    <name evidence="2" type="ORF">FB45DRAFT_877565</name>
</gene>
<organism evidence="2 3">
    <name type="scientific">Roridomyces roridus</name>
    <dbReference type="NCBI Taxonomy" id="1738132"/>
    <lineage>
        <taxon>Eukaryota</taxon>
        <taxon>Fungi</taxon>
        <taxon>Dikarya</taxon>
        <taxon>Basidiomycota</taxon>
        <taxon>Agaricomycotina</taxon>
        <taxon>Agaricomycetes</taxon>
        <taxon>Agaricomycetidae</taxon>
        <taxon>Agaricales</taxon>
        <taxon>Marasmiineae</taxon>
        <taxon>Mycenaceae</taxon>
        <taxon>Roridomyces</taxon>
    </lineage>
</organism>
<evidence type="ECO:0000313" key="3">
    <source>
        <dbReference type="Proteomes" id="UP001221142"/>
    </source>
</evidence>
<name>A0AAD7F7X6_9AGAR</name>
<reference evidence="2" key="1">
    <citation type="submission" date="2023-03" db="EMBL/GenBank/DDBJ databases">
        <title>Massive genome expansion in bonnet fungi (Mycena s.s.) driven by repeated elements and novel gene families across ecological guilds.</title>
        <authorList>
            <consortium name="Lawrence Berkeley National Laboratory"/>
            <person name="Harder C.B."/>
            <person name="Miyauchi S."/>
            <person name="Viragh M."/>
            <person name="Kuo A."/>
            <person name="Thoen E."/>
            <person name="Andreopoulos B."/>
            <person name="Lu D."/>
            <person name="Skrede I."/>
            <person name="Drula E."/>
            <person name="Henrissat B."/>
            <person name="Morin E."/>
            <person name="Kohler A."/>
            <person name="Barry K."/>
            <person name="LaButti K."/>
            <person name="Morin E."/>
            <person name="Salamov A."/>
            <person name="Lipzen A."/>
            <person name="Mereny Z."/>
            <person name="Hegedus B."/>
            <person name="Baldrian P."/>
            <person name="Stursova M."/>
            <person name="Weitz H."/>
            <person name="Taylor A."/>
            <person name="Grigoriev I.V."/>
            <person name="Nagy L.G."/>
            <person name="Martin F."/>
            <person name="Kauserud H."/>
        </authorList>
    </citation>
    <scope>NUCLEOTIDE SEQUENCE</scope>
    <source>
        <strain evidence="2">9284</strain>
    </source>
</reference>
<dbReference type="Proteomes" id="UP001221142">
    <property type="component" value="Unassembled WGS sequence"/>
</dbReference>
<comment type="caution">
    <text evidence="2">The sequence shown here is derived from an EMBL/GenBank/DDBJ whole genome shotgun (WGS) entry which is preliminary data.</text>
</comment>
<proteinExistence type="predicted"/>
<dbReference type="EMBL" id="JARKIF010000048">
    <property type="protein sequence ID" value="KAJ7607676.1"/>
    <property type="molecule type" value="Genomic_DNA"/>
</dbReference>
<protein>
    <submittedName>
        <fullName evidence="2">Uncharacterized protein</fullName>
    </submittedName>
</protein>
<accession>A0AAD7F7X6</accession>
<sequence length="169" mass="17715">MYSPYSNIDSTLRDLASPCHHGSGVVDAEVPLEDTELEVARQEPGAGRPEEPGAVDAGGGAEVAPICHTAACHEILRDAVWRPLPPTLAPIDAFKWHVMTFAAPTLPQIDAIAPPAAISPGPIVVPQCSCHSAGVGVGMEMGCGPDYAMHGARNMPAHILVQIQYANPR</sequence>
<evidence type="ECO:0000256" key="1">
    <source>
        <dbReference type="SAM" id="MobiDB-lite"/>
    </source>
</evidence>
<evidence type="ECO:0000313" key="2">
    <source>
        <dbReference type="EMBL" id="KAJ7607676.1"/>
    </source>
</evidence>
<keyword evidence="3" id="KW-1185">Reference proteome</keyword>
<feature type="region of interest" description="Disordered" evidence="1">
    <location>
        <begin position="41"/>
        <end position="60"/>
    </location>
</feature>